<accession>A0A399FYJ6</accession>
<sequence length="1015" mass="108612">MADPFGVTELRRRVLDGWADSPARFREDANAEEDYALGGYRDRVVVELAQNAADAAQRAGVRGRLRLVLRGREFTAANTGAPLTPEGVESLSTLRASAKRDAAAVGRFGVGFTSVASISDDVVIASRGGAVRWSRELAAAAVRGELVDAGRARPELAEELVRRGGRVPLLRLPFADDARPPEGYDSAVTLLLRDADAGARLALQLAEAGQALLLALPWLAEVEIDADGQVRSLHSSPGADGRVAVRSVDAGGEHVTHWHTLTRSGRFTPEELADRPTEERDRRDWSLTWAVALDSAGGAAELPADVPHVVHAPTPSDEELHVPALLIGTFPMTPDRRRIAPGTAADTLTDAAAAAYTELLCHLDAPATWDLIPLERLGGGEFDARFRARVTRLLPDTPFLRTVADAPIRPRDAVVVEGGGDLLDVLGDLVPNALPGDWNLRHPGLRALRLRRIGLADLADLLGDLDREPAWWARLYAALREAGRHGADLGELGALPVPLWDGRLVRGPRGLLLPTGPSFTAGTLDAEALVPLGLRIAHPEAVDPLLVRLGAIEANERAVLTDPMTRAAVQHSLDSDDPDAIAQAVLELVAASATTIEDEPWLAELALRDADGDYSPAAELLHPDSPLLDILTDDAPFGVLADDLAESYDAEVLESVGVVRLFIVHRAHDVTLGAALEESLDEVPLDGVAEWAAEISALLGRPELPPVVPELVGVRDLEFVREDRWPQALELLAAPGPRAAVIEPTRVLTGDGRAVDVPSYTAWWLRTGALLGDHVPVELRAADADPALTGLYDEIPTELDREFARALGVRTDLTELLAAPDGPDDLLDRLGDSGRSVSRASLRRLWAALAEVPADGVSPPERVRAVQDGSVVVADAEDTVVMDAPDLLPLFTGQPVVLGPVDRAADLADVLDLDLASETVEGRITSSGEVRPVPDEVRVFLGGAPLTYLHHAELRVDGVEVEWRSVGGHLHASTTDGLARALCWATGQWSRRHLIAALLRDPQTLPVLRAEVDLE</sequence>
<keyword evidence="1" id="KW-0547">Nucleotide-binding</keyword>
<reference evidence="1" key="1">
    <citation type="submission" date="2020-10" db="EMBL/GenBank/DDBJ databases">
        <title>De novo genome project of the cellulose decomposer Thermobifida halotolerans type strain.</title>
        <authorList>
            <person name="Nagy I."/>
            <person name="Horvath B."/>
            <person name="Kukolya J."/>
            <person name="Nagy I."/>
            <person name="Orsini M."/>
        </authorList>
    </citation>
    <scope>NUCLEOTIDE SEQUENCE</scope>
    <source>
        <strain evidence="1">DSM 44931</strain>
    </source>
</reference>
<dbReference type="EMBL" id="CP063196">
    <property type="protein sequence ID" value="UOE22180.1"/>
    <property type="molecule type" value="Genomic_DNA"/>
</dbReference>
<dbReference type="GO" id="GO:0005524">
    <property type="term" value="F:ATP binding"/>
    <property type="evidence" value="ECO:0007669"/>
    <property type="project" value="UniProtKB-KW"/>
</dbReference>
<dbReference type="SUPFAM" id="SSF55874">
    <property type="entry name" value="ATPase domain of HSP90 chaperone/DNA topoisomerase II/histidine kinase"/>
    <property type="match status" value="1"/>
</dbReference>
<gene>
    <name evidence="1" type="ORF">NI17_021580</name>
</gene>
<dbReference type="Proteomes" id="UP000265719">
    <property type="component" value="Chromosome"/>
</dbReference>
<dbReference type="KEGG" id="thao:NI17_021580"/>
<evidence type="ECO:0000313" key="2">
    <source>
        <dbReference type="Proteomes" id="UP000265719"/>
    </source>
</evidence>
<dbReference type="AlphaFoldDB" id="A0A399FYJ6"/>
<organism evidence="1 2">
    <name type="scientific">Thermobifida halotolerans</name>
    <dbReference type="NCBI Taxonomy" id="483545"/>
    <lineage>
        <taxon>Bacteria</taxon>
        <taxon>Bacillati</taxon>
        <taxon>Actinomycetota</taxon>
        <taxon>Actinomycetes</taxon>
        <taxon>Streptosporangiales</taxon>
        <taxon>Nocardiopsidaceae</taxon>
        <taxon>Thermobifida</taxon>
    </lineage>
</organism>
<keyword evidence="1" id="KW-0067">ATP-binding</keyword>
<proteinExistence type="predicted"/>
<dbReference type="Gene3D" id="3.30.565.10">
    <property type="entry name" value="Histidine kinase-like ATPase, C-terminal domain"/>
    <property type="match status" value="1"/>
</dbReference>
<dbReference type="InterPro" id="IPR036890">
    <property type="entry name" value="HATPase_C_sf"/>
</dbReference>
<dbReference type="NCBIfam" id="NF047352">
    <property type="entry name" value="P_loop_sacsin"/>
    <property type="match status" value="1"/>
</dbReference>
<evidence type="ECO:0000313" key="1">
    <source>
        <dbReference type="EMBL" id="UOE22180.1"/>
    </source>
</evidence>
<keyword evidence="2" id="KW-1185">Reference proteome</keyword>
<protein>
    <submittedName>
        <fullName evidence="1">ATP-binding protein</fullName>
    </submittedName>
</protein>
<name>A0A399FYJ6_9ACTN</name>